<sequence length="511" mass="59860">MPEQTKEVINEEKTKVKTNNKGMLDYTQETKKQADFNDRIQNQNKKNYPYALFSSIYPKNILLIGNGFDLEAGLKSSFRDFILYIIYGCVFYQYENLIENFNKGIFREYISSENNVIEYALKKQYQSNHTIWKLCHKFASSHLGEVLLKKGIIPRLYDYIIDSKIIISIPVKIPNLRPQEPDPKKFAYGLSPNQPSITSYQLFNCLQKEVTNKGIETFDFLLKHEVERNKTNIALWLDVENVIEMLVLKQDSLLNKYDYSKKDLEKTPTEYYLKDLDLFENLLSEYLKKEERNTTKSSKSFFHDITKDYSDSLYKRSHQRISQVTIEQADCIINYNYTNTAENLFKKLRKKLDKTNNHASFIRHINGAIDIQDAIKVKEIDNNIVVGYSNHKNIEVPRDLFTFEKKARRVIKNTDYVNINNVIDNKEFDLVIMGHSCGVADSDILAKLLSSSYLRSAVVLCYSVDDMTSIYDNIKSMLEPEIFDELMDHSDFRKNLYFSVRAPNRKENTNY</sequence>
<evidence type="ECO:0000313" key="1">
    <source>
        <dbReference type="EMBL" id="SKA58004.1"/>
    </source>
</evidence>
<dbReference type="Pfam" id="PF14253">
    <property type="entry name" value="AbiH"/>
    <property type="match status" value="1"/>
</dbReference>
<protein>
    <submittedName>
        <fullName evidence="1">Bacteriophage abortive infection AbiH</fullName>
    </submittedName>
</protein>
<reference evidence="2" key="1">
    <citation type="submission" date="2017-02" db="EMBL/GenBank/DDBJ databases">
        <authorList>
            <person name="Varghese N."/>
            <person name="Submissions S."/>
        </authorList>
    </citation>
    <scope>NUCLEOTIDE SEQUENCE [LARGE SCALE GENOMIC DNA]</scope>
    <source>
        <strain evidence="2">DSM 3072</strain>
    </source>
</reference>
<dbReference type="Proteomes" id="UP000242432">
    <property type="component" value="Unassembled WGS sequence"/>
</dbReference>
<keyword evidence="2" id="KW-1185">Reference proteome</keyword>
<dbReference type="EMBL" id="FUXX01000003">
    <property type="protein sequence ID" value="SKA58004.1"/>
    <property type="molecule type" value="Genomic_DNA"/>
</dbReference>
<dbReference type="AlphaFoldDB" id="A0A1T4UZD6"/>
<gene>
    <name evidence="1" type="ORF">SAMN02745213_00313</name>
</gene>
<dbReference type="RefSeq" id="WP_159442991.1">
    <property type="nucleotide sequence ID" value="NZ_FUXX01000003.1"/>
</dbReference>
<dbReference type="InterPro" id="IPR025935">
    <property type="entry name" value="AbiH"/>
</dbReference>
<name>A0A1T4UZD6_9GAMM</name>
<proteinExistence type="predicted"/>
<evidence type="ECO:0000313" key="2">
    <source>
        <dbReference type="Proteomes" id="UP000242432"/>
    </source>
</evidence>
<accession>A0A1T4UZD6</accession>
<organism evidence="1 2">
    <name type="scientific">Succinivibrio dextrinosolvens DSM 3072</name>
    <dbReference type="NCBI Taxonomy" id="1123324"/>
    <lineage>
        <taxon>Bacteria</taxon>
        <taxon>Pseudomonadati</taxon>
        <taxon>Pseudomonadota</taxon>
        <taxon>Gammaproteobacteria</taxon>
        <taxon>Aeromonadales</taxon>
        <taxon>Succinivibrionaceae</taxon>
        <taxon>Succinivibrio</taxon>
    </lineage>
</organism>